<gene>
    <name evidence="1" type="ORF">L195_g061278</name>
</gene>
<dbReference type="Proteomes" id="UP000236291">
    <property type="component" value="Unassembled WGS sequence"/>
</dbReference>
<sequence length="38" mass="4399">GTFLSLGKKRGELEILWTRGQPKMPCPHIREDHQPVDQ</sequence>
<accession>A0A2K3K8W7</accession>
<feature type="non-terminal residue" evidence="1">
    <location>
        <position position="1"/>
    </location>
</feature>
<proteinExistence type="predicted"/>
<comment type="caution">
    <text evidence="1">The sequence shown here is derived from an EMBL/GenBank/DDBJ whole genome shotgun (WGS) entry which is preliminary data.</text>
</comment>
<reference evidence="1 2" key="2">
    <citation type="journal article" date="2017" name="Front. Plant Sci.">
        <title>Gene Classification and Mining of Molecular Markers Useful in Red Clover (Trifolium pratense) Breeding.</title>
        <authorList>
            <person name="Istvanek J."/>
            <person name="Dluhosova J."/>
            <person name="Dluhos P."/>
            <person name="Patkova L."/>
            <person name="Nedelnik J."/>
            <person name="Repkova J."/>
        </authorList>
    </citation>
    <scope>NUCLEOTIDE SEQUENCE [LARGE SCALE GENOMIC DNA]</scope>
    <source>
        <strain evidence="2">cv. Tatra</strain>
        <tissue evidence="1">Young leaves</tissue>
    </source>
</reference>
<protein>
    <submittedName>
        <fullName evidence="1">Signal peptide peptidase 4-like protein</fullName>
    </submittedName>
</protein>
<evidence type="ECO:0000313" key="1">
    <source>
        <dbReference type="EMBL" id="PNX62712.1"/>
    </source>
</evidence>
<reference evidence="1 2" key="1">
    <citation type="journal article" date="2014" name="Am. J. Bot.">
        <title>Genome assembly and annotation for red clover (Trifolium pratense; Fabaceae).</title>
        <authorList>
            <person name="Istvanek J."/>
            <person name="Jaros M."/>
            <person name="Krenek A."/>
            <person name="Repkova J."/>
        </authorList>
    </citation>
    <scope>NUCLEOTIDE SEQUENCE [LARGE SCALE GENOMIC DNA]</scope>
    <source>
        <strain evidence="2">cv. Tatra</strain>
        <tissue evidence="1">Young leaves</tissue>
    </source>
</reference>
<name>A0A2K3K8W7_TRIPR</name>
<organism evidence="1 2">
    <name type="scientific">Trifolium pratense</name>
    <name type="common">Red clover</name>
    <dbReference type="NCBI Taxonomy" id="57577"/>
    <lineage>
        <taxon>Eukaryota</taxon>
        <taxon>Viridiplantae</taxon>
        <taxon>Streptophyta</taxon>
        <taxon>Embryophyta</taxon>
        <taxon>Tracheophyta</taxon>
        <taxon>Spermatophyta</taxon>
        <taxon>Magnoliopsida</taxon>
        <taxon>eudicotyledons</taxon>
        <taxon>Gunneridae</taxon>
        <taxon>Pentapetalae</taxon>
        <taxon>rosids</taxon>
        <taxon>fabids</taxon>
        <taxon>Fabales</taxon>
        <taxon>Fabaceae</taxon>
        <taxon>Papilionoideae</taxon>
        <taxon>50 kb inversion clade</taxon>
        <taxon>NPAAA clade</taxon>
        <taxon>Hologalegina</taxon>
        <taxon>IRL clade</taxon>
        <taxon>Trifolieae</taxon>
        <taxon>Trifolium</taxon>
    </lineage>
</organism>
<evidence type="ECO:0000313" key="2">
    <source>
        <dbReference type="Proteomes" id="UP000236291"/>
    </source>
</evidence>
<dbReference type="EMBL" id="ASHM01149835">
    <property type="protein sequence ID" value="PNX62712.1"/>
    <property type="molecule type" value="Genomic_DNA"/>
</dbReference>
<dbReference type="AlphaFoldDB" id="A0A2K3K8W7"/>